<accession>T1J8U0</accession>
<dbReference type="Pfam" id="PF03615">
    <property type="entry name" value="GCM"/>
    <property type="match status" value="1"/>
</dbReference>
<dbReference type="PROSITE" id="PS50807">
    <property type="entry name" value="GCM"/>
    <property type="match status" value="1"/>
</dbReference>
<evidence type="ECO:0000313" key="8">
    <source>
        <dbReference type="Proteomes" id="UP000014500"/>
    </source>
</evidence>
<keyword evidence="1" id="KW-0217">Developmental protein</keyword>
<dbReference type="SUPFAM" id="SSF90073">
    <property type="entry name" value="GCM domain"/>
    <property type="match status" value="1"/>
</dbReference>
<dbReference type="STRING" id="126957.T1J8U0"/>
<dbReference type="InterPro" id="IPR039791">
    <property type="entry name" value="GCM"/>
</dbReference>
<dbReference type="GO" id="GO:0001228">
    <property type="term" value="F:DNA-binding transcription activator activity, RNA polymerase II-specific"/>
    <property type="evidence" value="ECO:0007669"/>
    <property type="project" value="InterPro"/>
</dbReference>
<evidence type="ECO:0000256" key="4">
    <source>
        <dbReference type="ARBA" id="ARBA00023163"/>
    </source>
</evidence>
<dbReference type="EnsemblMetazoa" id="SMAR010130-RA">
    <property type="protein sequence ID" value="SMAR010130-PA"/>
    <property type="gene ID" value="SMAR010130"/>
</dbReference>
<evidence type="ECO:0000256" key="1">
    <source>
        <dbReference type="ARBA" id="ARBA00022473"/>
    </source>
</evidence>
<protein>
    <recommendedName>
        <fullName evidence="6">GCM domain-containing protein</fullName>
    </recommendedName>
</protein>
<dbReference type="PANTHER" id="PTHR12414">
    <property type="entry name" value="GLIAL CELLS MISSING RELATED/GLIDE"/>
    <property type="match status" value="1"/>
</dbReference>
<evidence type="ECO:0000256" key="3">
    <source>
        <dbReference type="ARBA" id="ARBA00023125"/>
    </source>
</evidence>
<reference evidence="8" key="1">
    <citation type="submission" date="2011-05" db="EMBL/GenBank/DDBJ databases">
        <authorList>
            <person name="Richards S.R."/>
            <person name="Qu J."/>
            <person name="Jiang H."/>
            <person name="Jhangiani S.N."/>
            <person name="Agravi P."/>
            <person name="Goodspeed R."/>
            <person name="Gross S."/>
            <person name="Mandapat C."/>
            <person name="Jackson L."/>
            <person name="Mathew T."/>
            <person name="Pu L."/>
            <person name="Thornton R."/>
            <person name="Saada N."/>
            <person name="Wilczek-Boney K.B."/>
            <person name="Lee S."/>
            <person name="Kovar C."/>
            <person name="Wu Y."/>
            <person name="Scherer S.E."/>
            <person name="Worley K.C."/>
            <person name="Muzny D.M."/>
            <person name="Gibbs R."/>
        </authorList>
    </citation>
    <scope>NUCLEOTIDE SEQUENCE</scope>
    <source>
        <strain evidence="8">Brora</strain>
    </source>
</reference>
<dbReference type="InterPro" id="IPR036115">
    <property type="entry name" value="GCM_dom_sf"/>
</dbReference>
<keyword evidence="8" id="KW-1185">Reference proteome</keyword>
<evidence type="ECO:0000313" key="7">
    <source>
        <dbReference type="EnsemblMetazoa" id="SMAR010130-PA"/>
    </source>
</evidence>
<dbReference type="PhylomeDB" id="T1J8U0"/>
<organism evidence="7 8">
    <name type="scientific">Strigamia maritima</name>
    <name type="common">European centipede</name>
    <name type="synonym">Geophilus maritimus</name>
    <dbReference type="NCBI Taxonomy" id="126957"/>
    <lineage>
        <taxon>Eukaryota</taxon>
        <taxon>Metazoa</taxon>
        <taxon>Ecdysozoa</taxon>
        <taxon>Arthropoda</taxon>
        <taxon>Myriapoda</taxon>
        <taxon>Chilopoda</taxon>
        <taxon>Pleurostigmophora</taxon>
        <taxon>Geophilomorpha</taxon>
        <taxon>Linotaeniidae</taxon>
        <taxon>Strigamia</taxon>
    </lineage>
</organism>
<evidence type="ECO:0000256" key="5">
    <source>
        <dbReference type="ARBA" id="ARBA00023242"/>
    </source>
</evidence>
<sequence>KPCPNRKCNGRLEIQPCRGHCGYPVTHFWRHTEYAIFFQAKGVHDHPRPEAKATAEARRSCKRGGARGGHALKDNANYLSKLLPFHDLSLKHNHPEMDSGTFPAFTFDKKAVYVYPDSSASVNSNTTTAVAENHCLCPPYECMCAQFSSSTSGYITGECSYPEDPPRSSAIIDFNNAPETVMQAFDKYFSPAPNVLYEPYLSTFPAEVTVYDEPFYASGTGSNPQMDLDQQYQITSCASPNNADLYGNYSNRYLMCEPEVSKVHPQQEDFESIDMLRPSDILSLDQPIRRVPRMTTSSPVSDHGECYMVETSSSPVATTTKMTSSTSYHGDLYRDFAYAFADFARSHETDENLVELGPVRDNYTSTITIATHDTFNNVYNNNDTNPFNNISV</sequence>
<dbReference type="PANTHER" id="PTHR12414:SF8">
    <property type="entry name" value="TRANSCRIPTION FACTOR GLIAL CELLS MISSING-RELATED"/>
    <property type="match status" value="1"/>
</dbReference>
<dbReference type="eggNOG" id="ENOG502QU2X">
    <property type="taxonomic scope" value="Eukaryota"/>
</dbReference>
<reference evidence="7" key="2">
    <citation type="submission" date="2015-02" db="UniProtKB">
        <authorList>
            <consortium name="EnsemblMetazoa"/>
        </authorList>
    </citation>
    <scope>IDENTIFICATION</scope>
</reference>
<dbReference type="Gene3D" id="2.20.25.670">
    <property type="entry name" value="GCM domain, large subdomain"/>
    <property type="match status" value="1"/>
</dbReference>
<keyword evidence="2" id="KW-0805">Transcription regulation</keyword>
<dbReference type="HOGENOM" id="CLU_705119_0_0_1"/>
<dbReference type="AlphaFoldDB" id="T1J8U0"/>
<evidence type="ECO:0000256" key="2">
    <source>
        <dbReference type="ARBA" id="ARBA00023015"/>
    </source>
</evidence>
<proteinExistence type="predicted"/>
<dbReference type="GO" id="GO:0042063">
    <property type="term" value="P:gliogenesis"/>
    <property type="evidence" value="ECO:0007669"/>
    <property type="project" value="TreeGrafter"/>
</dbReference>
<dbReference type="InterPro" id="IPR043020">
    <property type="entry name" value="GCM_large"/>
</dbReference>
<dbReference type="EMBL" id="JH431965">
    <property type="status" value="NOT_ANNOTATED_CDS"/>
    <property type="molecule type" value="Genomic_DNA"/>
</dbReference>
<keyword evidence="4" id="KW-0804">Transcription</keyword>
<evidence type="ECO:0000259" key="6">
    <source>
        <dbReference type="PROSITE" id="PS50807"/>
    </source>
</evidence>
<keyword evidence="5" id="KW-0539">Nucleus</keyword>
<name>T1J8U0_STRMM</name>
<dbReference type="GO" id="GO:0005634">
    <property type="term" value="C:nucleus"/>
    <property type="evidence" value="ECO:0007669"/>
    <property type="project" value="TreeGrafter"/>
</dbReference>
<dbReference type="InterPro" id="IPR003902">
    <property type="entry name" value="Tscrpt_reg_GCM"/>
</dbReference>
<keyword evidence="3" id="KW-0238">DNA-binding</keyword>
<dbReference type="GO" id="GO:0000978">
    <property type="term" value="F:RNA polymerase II cis-regulatory region sequence-specific DNA binding"/>
    <property type="evidence" value="ECO:0007669"/>
    <property type="project" value="TreeGrafter"/>
</dbReference>
<feature type="domain" description="GCM" evidence="6">
    <location>
        <begin position="1"/>
        <end position="61"/>
    </location>
</feature>
<dbReference type="Proteomes" id="UP000014500">
    <property type="component" value="Unassembled WGS sequence"/>
</dbReference>